<dbReference type="SUPFAM" id="SSF48452">
    <property type="entry name" value="TPR-like"/>
    <property type="match status" value="1"/>
</dbReference>
<dbReference type="Proteomes" id="UP000004079">
    <property type="component" value="Unassembled WGS sequence"/>
</dbReference>
<dbReference type="InterPro" id="IPR011990">
    <property type="entry name" value="TPR-like_helical_dom_sf"/>
</dbReference>
<accession>D1QPC0</accession>
<organism evidence="2 3">
    <name type="scientific">Segatella oris F0302</name>
    <dbReference type="NCBI Taxonomy" id="649760"/>
    <lineage>
        <taxon>Bacteria</taxon>
        <taxon>Pseudomonadati</taxon>
        <taxon>Bacteroidota</taxon>
        <taxon>Bacteroidia</taxon>
        <taxon>Bacteroidales</taxon>
        <taxon>Prevotellaceae</taxon>
        <taxon>Segatella</taxon>
    </lineage>
</organism>
<dbReference type="Pfam" id="PF14322">
    <property type="entry name" value="SusD-like_3"/>
    <property type="match status" value="1"/>
</dbReference>
<dbReference type="EMBL" id="ACUZ02000010">
    <property type="protein sequence ID" value="EFB32795.1"/>
    <property type="molecule type" value="Genomic_DNA"/>
</dbReference>
<proteinExistence type="predicted"/>
<evidence type="ECO:0000259" key="1">
    <source>
        <dbReference type="Pfam" id="PF14322"/>
    </source>
</evidence>
<evidence type="ECO:0000313" key="3">
    <source>
        <dbReference type="Proteomes" id="UP000004079"/>
    </source>
</evidence>
<dbReference type="InterPro" id="IPR033985">
    <property type="entry name" value="SusD-like_N"/>
</dbReference>
<comment type="caution">
    <text evidence="2">The sequence shown here is derived from an EMBL/GenBank/DDBJ whole genome shotgun (WGS) entry which is preliminary data.</text>
</comment>
<dbReference type="STRING" id="649760.HMPREF0971_00810"/>
<dbReference type="PROSITE" id="PS51257">
    <property type="entry name" value="PROKAR_LIPOPROTEIN"/>
    <property type="match status" value="1"/>
</dbReference>
<feature type="domain" description="SusD-like N-terminal" evidence="1">
    <location>
        <begin position="34"/>
        <end position="237"/>
    </location>
</feature>
<sequence>MVYKRRKIKVMNIRKIYIYVSIAAVTLGISSCDDYLDKLPDNRMELNSKEKVQQFLVSAYPDHNPALLAEMYSDNSDEFKVTSWTSAGRFQDQAYAWADITEISENETPQEIWNSLYKAMGTANTALKAIRDNGNTDDYQPSKGEALLCRAYAAFQLANTFCMAYDATTAEKYMGVPYPTEPETKVGTTYKRGTLAAFYDQMNRDIEEGLPLITDNYSRPKYHFTRNSAYAFAALFNLYYQKYDKAVTYATRVLGSDASSKLRDWKAFNLLTANGQVAPNNYVNISSQANLLLQTVFSEAGAYLGPYGYANKYAHGQLLSETEDLQSQGPWGNSAGFGYTVWHNNSIAKYFINKIPYAFEYTDVQARIGYAHSAYPVLTTDLTLLVRAEANAMLGKYADAVNDLNTEVRAYSGGRLSVTLADIQSFYSGINYYTPTTPTPKKKFNTTFSIESTTQEPILQAILQLRRIMTLGEGWRLQDVKRYGIVIYRRTLNGSRKVIAVTDTMKVDDPRRAIQLPQDVITAGLPANPRNK</sequence>
<dbReference type="HOGENOM" id="CLU_015553_2_0_10"/>
<evidence type="ECO:0000313" key="2">
    <source>
        <dbReference type="EMBL" id="EFB32795.1"/>
    </source>
</evidence>
<dbReference type="AlphaFoldDB" id="D1QPC0"/>
<dbReference type="GO" id="GO:0009279">
    <property type="term" value="C:cell outer membrane"/>
    <property type="evidence" value="ECO:0007669"/>
    <property type="project" value="UniProtKB-SubCell"/>
</dbReference>
<gene>
    <name evidence="2" type="ORF">HMPREF0971_00810</name>
</gene>
<reference evidence="2 3" key="1">
    <citation type="submission" date="2009-11" db="EMBL/GenBank/DDBJ databases">
        <authorList>
            <person name="Weinstock G."/>
            <person name="Sodergren E."/>
            <person name="Clifton S."/>
            <person name="Fulton L."/>
            <person name="Fulton B."/>
            <person name="Courtney L."/>
            <person name="Fronick C."/>
            <person name="Harrison M."/>
            <person name="Strong C."/>
            <person name="Farmer C."/>
            <person name="Delahaunty K."/>
            <person name="Markovic C."/>
            <person name="Hall O."/>
            <person name="Minx P."/>
            <person name="Tomlinson C."/>
            <person name="Mitreva M."/>
            <person name="Nelson J."/>
            <person name="Hou S."/>
            <person name="Wollam A."/>
            <person name="Pepin K.H."/>
            <person name="Johnson M."/>
            <person name="Bhonagiri V."/>
            <person name="Nash W.E."/>
            <person name="Warren W."/>
            <person name="Chinwalla A."/>
            <person name="Mardis E.R."/>
            <person name="Wilson R.K."/>
        </authorList>
    </citation>
    <scope>NUCLEOTIDE SEQUENCE [LARGE SCALE GENOMIC DNA]</scope>
    <source>
        <strain evidence="2 3">F0302</strain>
    </source>
</reference>
<protein>
    <recommendedName>
        <fullName evidence="1">SusD-like N-terminal domain-containing protein</fullName>
    </recommendedName>
</protein>
<dbReference type="Gene3D" id="1.25.40.390">
    <property type="match status" value="1"/>
</dbReference>
<name>D1QPC0_9BACT</name>